<dbReference type="RefSeq" id="WP_307561970.1">
    <property type="nucleotide sequence ID" value="NZ_JAUSQU010000001.1"/>
</dbReference>
<protein>
    <submittedName>
        <fullName evidence="4">Spermidine/putrescine transport system substrate-binding protein</fullName>
    </submittedName>
</protein>
<feature type="compositionally biased region" description="Low complexity" evidence="2">
    <location>
        <begin position="48"/>
        <end position="73"/>
    </location>
</feature>
<dbReference type="PANTHER" id="PTHR30222:SF18">
    <property type="entry name" value="BIFUNCTIONAL POLYHYDROXYBUTYRATE SYNTHASE _ ABC TRANSPORTER PERIPLASMIC BINDING PROTEIN-RELATED"/>
    <property type="match status" value="1"/>
</dbReference>
<evidence type="ECO:0000313" key="5">
    <source>
        <dbReference type="Proteomes" id="UP001225356"/>
    </source>
</evidence>
<keyword evidence="1 3" id="KW-0732">Signal</keyword>
<dbReference type="PANTHER" id="PTHR30222">
    <property type="entry name" value="SPERMIDINE/PUTRESCINE-BINDING PERIPLASMIC PROTEIN"/>
    <property type="match status" value="1"/>
</dbReference>
<accession>A0ABT9QGP3</accession>
<gene>
    <name evidence="4" type="ORF">J2853_005144</name>
</gene>
<proteinExistence type="predicted"/>
<comment type="caution">
    <text evidence="4">The sequence shown here is derived from an EMBL/GenBank/DDBJ whole genome shotgun (WGS) entry which is preliminary data.</text>
</comment>
<organism evidence="4 5">
    <name type="scientific">Streptosporangium lutulentum</name>
    <dbReference type="NCBI Taxonomy" id="1461250"/>
    <lineage>
        <taxon>Bacteria</taxon>
        <taxon>Bacillati</taxon>
        <taxon>Actinomycetota</taxon>
        <taxon>Actinomycetes</taxon>
        <taxon>Streptosporangiales</taxon>
        <taxon>Streptosporangiaceae</taxon>
        <taxon>Streptosporangium</taxon>
    </lineage>
</organism>
<dbReference type="Pfam" id="PF13416">
    <property type="entry name" value="SBP_bac_8"/>
    <property type="match status" value="1"/>
</dbReference>
<sequence>MGRDMLRRTRLGVLAGVGGLALAACAPAGAVSGAQPPRSPSVSATPGAGSATPAITPSATGSTPTPTPSASIGKSEGTLQVLTFQGDVEYGGTSSRVNWVTPFETKSGCRVVKLDRVRTSEEMAAKLRGGTYDVVSPAPDLAGQLVTEGRVAPIDTSLVQDYRQIPKRLRELPALQRDHKVYGIPYLWGVNQTIYEGGGRKGPEALYGASPAAIRDTPLSIADAALVLRRTEPGLGIEDPFQLTPVQLDAAVKLLTENDGPDRVYWQDPLDVIRPFSAGTIRIAEASPYYLDLFQRAKRPVRTPAGAQMTGSVDSWMLTSKPASPNCAYEWLNWMSSPDAQRPAAAWTGLAPANPEACTGRAQRMCEIYQVGDDKWLRRVFFAARPTKDCGGQGGECTDYTDWAERWKNLVK</sequence>
<dbReference type="Proteomes" id="UP001225356">
    <property type="component" value="Unassembled WGS sequence"/>
</dbReference>
<name>A0ABT9QGP3_9ACTN</name>
<evidence type="ECO:0000313" key="4">
    <source>
        <dbReference type="EMBL" id="MDP9845933.1"/>
    </source>
</evidence>
<dbReference type="PROSITE" id="PS51257">
    <property type="entry name" value="PROKAR_LIPOPROTEIN"/>
    <property type="match status" value="1"/>
</dbReference>
<evidence type="ECO:0000256" key="2">
    <source>
        <dbReference type="SAM" id="MobiDB-lite"/>
    </source>
</evidence>
<dbReference type="SUPFAM" id="SSF53850">
    <property type="entry name" value="Periplasmic binding protein-like II"/>
    <property type="match status" value="1"/>
</dbReference>
<dbReference type="InterPro" id="IPR006059">
    <property type="entry name" value="SBP"/>
</dbReference>
<reference evidence="4 5" key="1">
    <citation type="submission" date="2023-07" db="EMBL/GenBank/DDBJ databases">
        <title>Sequencing the genomes of 1000 actinobacteria strains.</title>
        <authorList>
            <person name="Klenk H.-P."/>
        </authorList>
    </citation>
    <scope>NUCLEOTIDE SEQUENCE [LARGE SCALE GENOMIC DNA]</scope>
    <source>
        <strain evidence="4 5">DSM 46740</strain>
    </source>
</reference>
<feature type="region of interest" description="Disordered" evidence="2">
    <location>
        <begin position="30"/>
        <end position="76"/>
    </location>
</feature>
<evidence type="ECO:0000256" key="3">
    <source>
        <dbReference type="SAM" id="SignalP"/>
    </source>
</evidence>
<evidence type="ECO:0000256" key="1">
    <source>
        <dbReference type="ARBA" id="ARBA00022729"/>
    </source>
</evidence>
<feature type="signal peptide" evidence="3">
    <location>
        <begin position="1"/>
        <end position="30"/>
    </location>
</feature>
<dbReference type="EMBL" id="JAUSQU010000001">
    <property type="protein sequence ID" value="MDP9845933.1"/>
    <property type="molecule type" value="Genomic_DNA"/>
</dbReference>
<keyword evidence="5" id="KW-1185">Reference proteome</keyword>
<dbReference type="Gene3D" id="3.40.190.10">
    <property type="entry name" value="Periplasmic binding protein-like II"/>
    <property type="match status" value="2"/>
</dbReference>
<feature type="chain" id="PRO_5046391627" evidence="3">
    <location>
        <begin position="31"/>
        <end position="412"/>
    </location>
</feature>